<reference evidence="2 3" key="1">
    <citation type="submission" date="2018-10" db="EMBL/GenBank/DDBJ databases">
        <authorList>
            <person name="Ekblom R."/>
            <person name="Jareborg N."/>
        </authorList>
    </citation>
    <scope>NUCLEOTIDE SEQUENCE [LARGE SCALE GENOMIC DNA]</scope>
    <source>
        <tissue evidence="2">Muscle</tissue>
    </source>
</reference>
<evidence type="ECO:0000313" key="3">
    <source>
        <dbReference type="Proteomes" id="UP000269945"/>
    </source>
</evidence>
<proteinExistence type="predicted"/>
<dbReference type="Proteomes" id="UP000269945">
    <property type="component" value="Unassembled WGS sequence"/>
</dbReference>
<dbReference type="EMBL" id="CYRY02006022">
    <property type="protein sequence ID" value="VCW70550.1"/>
    <property type="molecule type" value="Genomic_DNA"/>
</dbReference>
<name>A0A9X9PWZ2_GULGU</name>
<protein>
    <submittedName>
        <fullName evidence="2">Uncharacterized protein</fullName>
    </submittedName>
</protein>
<gene>
    <name evidence="2" type="ORF">BN2614_LOCUS2</name>
</gene>
<keyword evidence="3" id="KW-1185">Reference proteome</keyword>
<organism evidence="2 3">
    <name type="scientific">Gulo gulo</name>
    <name type="common">Wolverine</name>
    <name type="synonym">Gluton</name>
    <dbReference type="NCBI Taxonomy" id="48420"/>
    <lineage>
        <taxon>Eukaryota</taxon>
        <taxon>Metazoa</taxon>
        <taxon>Chordata</taxon>
        <taxon>Craniata</taxon>
        <taxon>Vertebrata</taxon>
        <taxon>Euteleostomi</taxon>
        <taxon>Mammalia</taxon>
        <taxon>Eutheria</taxon>
        <taxon>Laurasiatheria</taxon>
        <taxon>Carnivora</taxon>
        <taxon>Caniformia</taxon>
        <taxon>Musteloidea</taxon>
        <taxon>Mustelidae</taxon>
        <taxon>Guloninae</taxon>
        <taxon>Gulo</taxon>
    </lineage>
</organism>
<accession>A0A9X9PWZ2</accession>
<comment type="caution">
    <text evidence="2">The sequence shown here is derived from an EMBL/GenBank/DDBJ whole genome shotgun (WGS) entry which is preliminary data.</text>
</comment>
<dbReference type="AlphaFoldDB" id="A0A9X9PWZ2"/>
<sequence>MLCRGDAPANVRDPECTGGQRAGCPGLGGETGLTTAGRGGMCAPPVPGGPGRTQDGAGVERLGPIVRATVPQNHRQGLNRGVSPHFGGQSR</sequence>
<feature type="region of interest" description="Disordered" evidence="1">
    <location>
        <begin position="70"/>
        <end position="91"/>
    </location>
</feature>
<evidence type="ECO:0000256" key="1">
    <source>
        <dbReference type="SAM" id="MobiDB-lite"/>
    </source>
</evidence>
<feature type="region of interest" description="Disordered" evidence="1">
    <location>
        <begin position="1"/>
        <end position="58"/>
    </location>
</feature>
<evidence type="ECO:0000313" key="2">
    <source>
        <dbReference type="EMBL" id="VCW70550.1"/>
    </source>
</evidence>